<name>A0A212R5T8_9CHLR</name>
<dbReference type="Gene3D" id="3.40.630.30">
    <property type="match status" value="1"/>
</dbReference>
<evidence type="ECO:0000313" key="1">
    <source>
        <dbReference type="EMBL" id="SNB67503.1"/>
    </source>
</evidence>
<sequence>MRWETLDGMMAGDYRIRVREEGRSVTAGQRYVAFYLEREGLLSERPILRGLSAGPRPQPIPGWLDGFFQNPVRFQGVPVALPERVVRAFFRRIGELIPPGGWLGLAYETFGESQPIHRETEQALRLGIPPILTPLGMCLFYAGCAFPIRDWSIAEGWREGPRKLQGFKPRDRERYLDVVDALWEEIRAFLRRTEGSSRPEFAAARRRVEDLLSLWSSRGADEAL</sequence>
<evidence type="ECO:0000313" key="2">
    <source>
        <dbReference type="Proteomes" id="UP000197025"/>
    </source>
</evidence>
<dbReference type="AlphaFoldDB" id="A0A212R5T8"/>
<dbReference type="RefSeq" id="WP_088571515.1">
    <property type="nucleotide sequence ID" value="NZ_FYEK01000031.1"/>
</dbReference>
<gene>
    <name evidence="1" type="ORF">SAMN02746019_00013380</name>
</gene>
<dbReference type="SUPFAM" id="SSF55729">
    <property type="entry name" value="Acyl-CoA N-acyltransferases (Nat)"/>
    <property type="match status" value="1"/>
</dbReference>
<dbReference type="EMBL" id="FYEK01000031">
    <property type="protein sequence ID" value="SNB67503.1"/>
    <property type="molecule type" value="Genomic_DNA"/>
</dbReference>
<dbReference type="InterPro" id="IPR016181">
    <property type="entry name" value="Acyl_CoA_acyltransferase"/>
</dbReference>
<dbReference type="OrthoDB" id="14114at2"/>
<dbReference type="InterPro" id="IPR008304">
    <property type="entry name" value="UCP017998"/>
</dbReference>
<protein>
    <recommendedName>
        <fullName evidence="3">DUF1122 domain-containing protein</fullName>
    </recommendedName>
</protein>
<keyword evidence="2" id="KW-1185">Reference proteome</keyword>
<accession>A0A212R5T8</accession>
<dbReference type="InParanoid" id="A0A212R5T8"/>
<proteinExistence type="predicted"/>
<dbReference type="Pfam" id="PF06557">
    <property type="entry name" value="DUF1122"/>
    <property type="match status" value="1"/>
</dbReference>
<dbReference type="Proteomes" id="UP000197025">
    <property type="component" value="Unassembled WGS sequence"/>
</dbReference>
<reference evidence="2" key="1">
    <citation type="submission" date="2017-06" db="EMBL/GenBank/DDBJ databases">
        <authorList>
            <person name="Varghese N."/>
            <person name="Submissions S."/>
        </authorList>
    </citation>
    <scope>NUCLEOTIDE SEQUENCE [LARGE SCALE GENOMIC DNA]</scope>
    <source>
        <strain evidence="2">JAD2</strain>
    </source>
</reference>
<evidence type="ECO:0008006" key="3">
    <source>
        <dbReference type="Google" id="ProtNLM"/>
    </source>
</evidence>
<organism evidence="1 2">
    <name type="scientific">Thermoflexus hugenholtzii JAD2</name>
    <dbReference type="NCBI Taxonomy" id="877466"/>
    <lineage>
        <taxon>Bacteria</taxon>
        <taxon>Bacillati</taxon>
        <taxon>Chloroflexota</taxon>
        <taxon>Thermoflexia</taxon>
        <taxon>Thermoflexales</taxon>
        <taxon>Thermoflexaceae</taxon>
        <taxon>Thermoflexus</taxon>
    </lineage>
</organism>